<dbReference type="HOGENOM" id="CLU_2949981_0_0_9"/>
<name>A6TLG4_ALKMQ</name>
<evidence type="ECO:0000313" key="1">
    <source>
        <dbReference type="EMBL" id="ABR47032.1"/>
    </source>
</evidence>
<organism evidence="1 2">
    <name type="scientific">Alkaliphilus metalliredigens (strain QYMF)</name>
    <dbReference type="NCBI Taxonomy" id="293826"/>
    <lineage>
        <taxon>Bacteria</taxon>
        <taxon>Bacillati</taxon>
        <taxon>Bacillota</taxon>
        <taxon>Clostridia</taxon>
        <taxon>Peptostreptococcales</taxon>
        <taxon>Natronincolaceae</taxon>
        <taxon>Alkaliphilus</taxon>
    </lineage>
</organism>
<protein>
    <submittedName>
        <fullName evidence="1">Uncharacterized protein</fullName>
    </submittedName>
</protein>
<dbReference type="AlphaFoldDB" id="A6TLG4"/>
<dbReference type="EMBL" id="CP000724">
    <property type="protein sequence ID" value="ABR47032.1"/>
    <property type="molecule type" value="Genomic_DNA"/>
</dbReference>
<dbReference type="Proteomes" id="UP000001572">
    <property type="component" value="Chromosome"/>
</dbReference>
<gene>
    <name evidence="1" type="ordered locus">Amet_0807</name>
</gene>
<dbReference type="KEGG" id="amt:Amet_0807"/>
<accession>A6TLG4</accession>
<reference evidence="2" key="1">
    <citation type="journal article" date="2016" name="Genome Announc.">
        <title>Complete genome sequence of Alkaliphilus metalliredigens strain QYMF, an alkaliphilic and metal-reducing bacterium isolated from borax-contaminated leachate ponds.</title>
        <authorList>
            <person name="Hwang C."/>
            <person name="Copeland A."/>
            <person name="Lucas S."/>
            <person name="Lapidus A."/>
            <person name="Barry K."/>
            <person name="Detter J.C."/>
            <person name="Glavina Del Rio T."/>
            <person name="Hammon N."/>
            <person name="Israni S."/>
            <person name="Dalin E."/>
            <person name="Tice H."/>
            <person name="Pitluck S."/>
            <person name="Chertkov O."/>
            <person name="Brettin T."/>
            <person name="Bruce D."/>
            <person name="Han C."/>
            <person name="Schmutz J."/>
            <person name="Larimer F."/>
            <person name="Land M.L."/>
            <person name="Hauser L."/>
            <person name="Kyrpides N."/>
            <person name="Mikhailova N."/>
            <person name="Ye Q."/>
            <person name="Zhou J."/>
            <person name="Richardson P."/>
            <person name="Fields M.W."/>
        </authorList>
    </citation>
    <scope>NUCLEOTIDE SEQUENCE [LARGE SCALE GENOMIC DNA]</scope>
    <source>
        <strain evidence="2">QYMF</strain>
    </source>
</reference>
<keyword evidence="2" id="KW-1185">Reference proteome</keyword>
<dbReference type="RefSeq" id="WP_012062075.1">
    <property type="nucleotide sequence ID" value="NC_009633.1"/>
</dbReference>
<evidence type="ECO:0000313" key="2">
    <source>
        <dbReference type="Proteomes" id="UP000001572"/>
    </source>
</evidence>
<proteinExistence type="predicted"/>
<sequence>MPRRHRRPAPTRKTYSQKLGEMNVMPDGMLEAIDATDLAILAIEQGARGEQTDRQDQQT</sequence>